<evidence type="ECO:0000259" key="3">
    <source>
        <dbReference type="Pfam" id="PF12850"/>
    </source>
</evidence>
<gene>
    <name evidence="4" type="ORF">SAMN05421842_103218</name>
</gene>
<dbReference type="InterPro" id="IPR024654">
    <property type="entry name" value="Calcineurin-like_PHP_lpxH"/>
</dbReference>
<evidence type="ECO:0000256" key="1">
    <source>
        <dbReference type="ARBA" id="ARBA00008950"/>
    </source>
</evidence>
<name>A0A1I1J8P7_9CLOT</name>
<dbReference type="Gene3D" id="3.60.21.10">
    <property type="match status" value="1"/>
</dbReference>
<dbReference type="Proteomes" id="UP000199263">
    <property type="component" value="Unassembled WGS sequence"/>
</dbReference>
<dbReference type="Pfam" id="PF12850">
    <property type="entry name" value="Metallophos_2"/>
    <property type="match status" value="1"/>
</dbReference>
<dbReference type="InterPro" id="IPR000979">
    <property type="entry name" value="Phosphodiesterase_MJ0936/Vps29"/>
</dbReference>
<proteinExistence type="inferred from homology"/>
<evidence type="ECO:0000256" key="2">
    <source>
        <dbReference type="RuleBase" id="RU362039"/>
    </source>
</evidence>
<reference evidence="4 5" key="1">
    <citation type="submission" date="2016-10" db="EMBL/GenBank/DDBJ databases">
        <authorList>
            <person name="de Groot N.N."/>
        </authorList>
    </citation>
    <scope>NUCLEOTIDE SEQUENCE [LARGE SCALE GENOMIC DNA]</scope>
    <source>
        <strain evidence="4 5">DSM 12992</strain>
    </source>
</reference>
<dbReference type="RefSeq" id="WP_090088935.1">
    <property type="nucleotide sequence ID" value="NZ_FOMG01000003.1"/>
</dbReference>
<dbReference type="AlphaFoldDB" id="A0A1I1J8P7"/>
<keyword evidence="5" id="KW-1185">Reference proteome</keyword>
<sequence>MLIAVLSDTHRMGKYINMVREHIKKADILIHLGDNVEDAEELSSNFHGEVYIVSGNCDYSTKYPKERVIEIEDKRIFLTHGDLYGVKYNLNNIYYRTRELDADIALFGHTHKSIIEKVHNITLMNPGSLSLPKNEGRYIGFLELNKGEEPNIYLEEISVN</sequence>
<dbReference type="STRING" id="119641.SAMN05421842_103218"/>
<evidence type="ECO:0000313" key="5">
    <source>
        <dbReference type="Proteomes" id="UP000199263"/>
    </source>
</evidence>
<feature type="domain" description="Calcineurin-like phosphoesterase" evidence="3">
    <location>
        <begin position="1"/>
        <end position="144"/>
    </location>
</feature>
<dbReference type="GO" id="GO:0046872">
    <property type="term" value="F:metal ion binding"/>
    <property type="evidence" value="ECO:0007669"/>
    <property type="project" value="UniProtKB-KW"/>
</dbReference>
<organism evidence="4 5">
    <name type="scientific">Clostridium uliginosum</name>
    <dbReference type="NCBI Taxonomy" id="119641"/>
    <lineage>
        <taxon>Bacteria</taxon>
        <taxon>Bacillati</taxon>
        <taxon>Bacillota</taxon>
        <taxon>Clostridia</taxon>
        <taxon>Eubacteriales</taxon>
        <taxon>Clostridiaceae</taxon>
        <taxon>Clostridium</taxon>
    </lineage>
</organism>
<evidence type="ECO:0000313" key="4">
    <source>
        <dbReference type="EMBL" id="SFC44491.1"/>
    </source>
</evidence>
<dbReference type="PANTHER" id="PTHR11124">
    <property type="entry name" value="VACUOLAR SORTING PROTEIN VPS29"/>
    <property type="match status" value="1"/>
</dbReference>
<dbReference type="NCBIfam" id="TIGR00040">
    <property type="entry name" value="yfcE"/>
    <property type="match status" value="1"/>
</dbReference>
<dbReference type="GO" id="GO:0016787">
    <property type="term" value="F:hydrolase activity"/>
    <property type="evidence" value="ECO:0007669"/>
    <property type="project" value="UniProtKB-UniRule"/>
</dbReference>
<dbReference type="InterPro" id="IPR029052">
    <property type="entry name" value="Metallo-depent_PP-like"/>
</dbReference>
<keyword evidence="2" id="KW-0479">Metal-binding</keyword>
<dbReference type="EC" id="3.1.4.-" evidence="2"/>
<dbReference type="EMBL" id="FOMG01000003">
    <property type="protein sequence ID" value="SFC44491.1"/>
    <property type="molecule type" value="Genomic_DNA"/>
</dbReference>
<protein>
    <recommendedName>
        <fullName evidence="2">Phosphoesterase</fullName>
        <ecNumber evidence="2">3.1.4.-</ecNumber>
    </recommendedName>
</protein>
<comment type="similarity">
    <text evidence="1 2">Belongs to the metallophosphoesterase superfamily. YfcE family.</text>
</comment>
<dbReference type="OrthoDB" id="9800565at2"/>
<comment type="cofactor">
    <cofactor evidence="2">
        <name>a divalent metal cation</name>
        <dbReference type="ChEBI" id="CHEBI:60240"/>
    </cofactor>
</comment>
<dbReference type="SUPFAM" id="SSF56300">
    <property type="entry name" value="Metallo-dependent phosphatases"/>
    <property type="match status" value="1"/>
</dbReference>
<accession>A0A1I1J8P7</accession>